<dbReference type="EMBL" id="BARU01038459">
    <property type="protein sequence ID" value="GAH84896.1"/>
    <property type="molecule type" value="Genomic_DNA"/>
</dbReference>
<evidence type="ECO:0000313" key="1">
    <source>
        <dbReference type="EMBL" id="GAH84896.1"/>
    </source>
</evidence>
<sequence>LMPNNVQLLKNVIEDAGGEAFIIETSKGVEMY</sequence>
<name>X1IR06_9ZZZZ</name>
<protein>
    <submittedName>
        <fullName evidence="1">Uncharacterized protein</fullName>
    </submittedName>
</protein>
<organism evidence="1">
    <name type="scientific">marine sediment metagenome</name>
    <dbReference type="NCBI Taxonomy" id="412755"/>
    <lineage>
        <taxon>unclassified sequences</taxon>
        <taxon>metagenomes</taxon>
        <taxon>ecological metagenomes</taxon>
    </lineage>
</organism>
<dbReference type="AlphaFoldDB" id="X1IR06"/>
<proteinExistence type="predicted"/>
<reference evidence="1" key="1">
    <citation type="journal article" date="2014" name="Front. Microbiol.">
        <title>High frequency of phylogenetically diverse reductive dehalogenase-homologous genes in deep subseafloor sedimentary metagenomes.</title>
        <authorList>
            <person name="Kawai M."/>
            <person name="Futagami T."/>
            <person name="Toyoda A."/>
            <person name="Takaki Y."/>
            <person name="Nishi S."/>
            <person name="Hori S."/>
            <person name="Arai W."/>
            <person name="Tsubouchi T."/>
            <person name="Morono Y."/>
            <person name="Uchiyama I."/>
            <person name="Ito T."/>
            <person name="Fujiyama A."/>
            <person name="Inagaki F."/>
            <person name="Takami H."/>
        </authorList>
    </citation>
    <scope>NUCLEOTIDE SEQUENCE</scope>
    <source>
        <strain evidence="1">Expedition CK06-06</strain>
    </source>
</reference>
<feature type="non-terminal residue" evidence="1">
    <location>
        <position position="1"/>
    </location>
</feature>
<gene>
    <name evidence="1" type="ORF">S03H2_59779</name>
</gene>
<accession>X1IR06</accession>
<comment type="caution">
    <text evidence="1">The sequence shown here is derived from an EMBL/GenBank/DDBJ whole genome shotgun (WGS) entry which is preliminary data.</text>
</comment>